<dbReference type="Proteomes" id="UP001175226">
    <property type="component" value="Unassembled WGS sequence"/>
</dbReference>
<evidence type="ECO:0000256" key="2">
    <source>
        <dbReference type="SAM" id="SignalP"/>
    </source>
</evidence>
<dbReference type="EMBL" id="JAUEPT010000010">
    <property type="protein sequence ID" value="KAK0448201.1"/>
    <property type="molecule type" value="Genomic_DNA"/>
</dbReference>
<evidence type="ECO:0000313" key="4">
    <source>
        <dbReference type="EMBL" id="KAK0448201.1"/>
    </source>
</evidence>
<evidence type="ECO:0000313" key="5">
    <source>
        <dbReference type="Proteomes" id="UP001175226"/>
    </source>
</evidence>
<accession>A0AA39MV43</accession>
<feature type="chain" id="PRO_5041453853" description="F-box domain-containing protein" evidence="2">
    <location>
        <begin position="18"/>
        <end position="757"/>
    </location>
</feature>
<keyword evidence="5" id="KW-1185">Reference proteome</keyword>
<gene>
    <name evidence="4" type="ORF">EV421DRAFT_1900843</name>
</gene>
<name>A0AA39MV43_9AGAR</name>
<evidence type="ECO:0000259" key="3">
    <source>
        <dbReference type="PROSITE" id="PS50181"/>
    </source>
</evidence>
<sequence length="757" mass="86293">MGAARFLSVCMLVMVYGKGGDRLGSDPAKTTRSPQITYIDPEYSLDSLALFKASYNPVLIRRKESRITILLDHHHLGFSSFDSPAAKMQKCSARAIVRTKRKTLAERESAEDEESDLDGQDEVVAKPSSMKRRRTISNTAATSKQTKAVKATETKRKRTEKRQRDLSLLPTMPLDILFTICSMLFPRDLISLSRVDENFCLTLTAKNVSFVWREVREAEGGIEPPRGISECQWVDLLFGIPACDLCDGMKAHVEWKLRRRVCKPCLKENLICASRVRRHFPDINDDILSLIPLTDAGPGGMRARSGYYWIHDIMDIQVKIKELEAQPERLAKFRTDRKKLVEDMNNDMSRCVVWTHTNAQRNAQRKVRELEYRRGKRFSTIKTRLLDLGYTEEDVEGIREQPSVIRDAELTSDSWSRMRPSLEVAIKEKRVRKAKAARSRVLYKRATIVEDIFKTYIQQYLPVVWRELPSYMDVCTFPGFKDILESPTENIVTEDSFADAMNELPRLVADWQQQRESTLRALVPPRESGHIDPLKLATTVFSCKRGCRAVITKADIWRHRCVARKSTSSDATNVDEVYSKLGNAILFFDTARSAVAASLVRLTSCDPATTTGEEMDDLHLQFIHMDDYTGRFGFADNGTGLMCKGRPVLSWRECVQTNIGQGSDFRFLTPDDEARKLRIIKEIPVSWTSTFFHCQHCAAHHLWNAKSYEEVIQHVRDVHGVDDPQVDHDLFLTPGANIPAGHRPPLHIVKFKPPSLC</sequence>
<protein>
    <recommendedName>
        <fullName evidence="3">F-box domain-containing protein</fullName>
    </recommendedName>
</protein>
<keyword evidence="2" id="KW-0732">Signal</keyword>
<feature type="compositionally biased region" description="Polar residues" evidence="1">
    <location>
        <begin position="136"/>
        <end position="145"/>
    </location>
</feature>
<feature type="region of interest" description="Disordered" evidence="1">
    <location>
        <begin position="105"/>
        <end position="163"/>
    </location>
</feature>
<organism evidence="4 5">
    <name type="scientific">Armillaria borealis</name>
    <dbReference type="NCBI Taxonomy" id="47425"/>
    <lineage>
        <taxon>Eukaryota</taxon>
        <taxon>Fungi</taxon>
        <taxon>Dikarya</taxon>
        <taxon>Basidiomycota</taxon>
        <taxon>Agaricomycotina</taxon>
        <taxon>Agaricomycetes</taxon>
        <taxon>Agaricomycetidae</taxon>
        <taxon>Agaricales</taxon>
        <taxon>Marasmiineae</taxon>
        <taxon>Physalacriaceae</taxon>
        <taxon>Armillaria</taxon>
    </lineage>
</organism>
<dbReference type="AlphaFoldDB" id="A0AA39MV43"/>
<dbReference type="InterPro" id="IPR001810">
    <property type="entry name" value="F-box_dom"/>
</dbReference>
<feature type="signal peptide" evidence="2">
    <location>
        <begin position="1"/>
        <end position="17"/>
    </location>
</feature>
<comment type="caution">
    <text evidence="4">The sequence shown here is derived from an EMBL/GenBank/DDBJ whole genome shotgun (WGS) entry which is preliminary data.</text>
</comment>
<evidence type="ECO:0000256" key="1">
    <source>
        <dbReference type="SAM" id="MobiDB-lite"/>
    </source>
</evidence>
<reference evidence="4" key="1">
    <citation type="submission" date="2023-06" db="EMBL/GenBank/DDBJ databases">
        <authorList>
            <consortium name="Lawrence Berkeley National Laboratory"/>
            <person name="Ahrendt S."/>
            <person name="Sahu N."/>
            <person name="Indic B."/>
            <person name="Wong-Bajracharya J."/>
            <person name="Merenyi Z."/>
            <person name="Ke H.-M."/>
            <person name="Monk M."/>
            <person name="Kocsube S."/>
            <person name="Drula E."/>
            <person name="Lipzen A."/>
            <person name="Balint B."/>
            <person name="Henrissat B."/>
            <person name="Andreopoulos B."/>
            <person name="Martin F.M."/>
            <person name="Harder C.B."/>
            <person name="Rigling D."/>
            <person name="Ford K.L."/>
            <person name="Foster G.D."/>
            <person name="Pangilinan J."/>
            <person name="Papanicolaou A."/>
            <person name="Barry K."/>
            <person name="LaButti K."/>
            <person name="Viragh M."/>
            <person name="Koriabine M."/>
            <person name="Yan M."/>
            <person name="Riley R."/>
            <person name="Champramary S."/>
            <person name="Plett K.L."/>
            <person name="Tsai I.J."/>
            <person name="Slot J."/>
            <person name="Sipos G."/>
            <person name="Plett J."/>
            <person name="Nagy L.G."/>
            <person name="Grigoriev I.V."/>
        </authorList>
    </citation>
    <scope>NUCLEOTIDE SEQUENCE</scope>
    <source>
        <strain evidence="4">FPL87.14</strain>
    </source>
</reference>
<feature type="compositionally biased region" description="Acidic residues" evidence="1">
    <location>
        <begin position="109"/>
        <end position="121"/>
    </location>
</feature>
<dbReference type="PROSITE" id="PS50181">
    <property type="entry name" value="FBOX"/>
    <property type="match status" value="1"/>
</dbReference>
<proteinExistence type="predicted"/>
<feature type="domain" description="F-box" evidence="3">
    <location>
        <begin position="166"/>
        <end position="215"/>
    </location>
</feature>